<feature type="transmembrane region" description="Helical" evidence="11">
    <location>
        <begin position="315"/>
        <end position="333"/>
    </location>
</feature>
<keyword evidence="8 11" id="KW-0812">Transmembrane</keyword>
<dbReference type="PROSITE" id="PS50850">
    <property type="entry name" value="MFS"/>
    <property type="match status" value="1"/>
</dbReference>
<comment type="caution">
    <text evidence="13">The sequence shown here is derived from an EMBL/GenBank/DDBJ whole genome shotgun (WGS) entry which is preliminary data.</text>
</comment>
<comment type="subcellular location">
    <subcellularLocation>
        <location evidence="2">Cell inner membrane</location>
        <topology evidence="2">Multi-pass membrane protein</topology>
    </subcellularLocation>
</comment>
<feature type="transmembrane region" description="Helical" evidence="11">
    <location>
        <begin position="225"/>
        <end position="248"/>
    </location>
</feature>
<dbReference type="Proteomes" id="UP000786183">
    <property type="component" value="Unassembled WGS sequence"/>
</dbReference>
<evidence type="ECO:0000256" key="11">
    <source>
        <dbReference type="SAM" id="Phobius"/>
    </source>
</evidence>
<feature type="transmembrane region" description="Helical" evidence="11">
    <location>
        <begin position="370"/>
        <end position="388"/>
    </location>
</feature>
<evidence type="ECO:0000256" key="1">
    <source>
        <dbReference type="ARBA" id="ARBA00003321"/>
    </source>
</evidence>
<keyword evidence="4" id="KW-0813">Transport</keyword>
<evidence type="ECO:0000259" key="12">
    <source>
        <dbReference type="PROSITE" id="PS50850"/>
    </source>
</evidence>
<feature type="transmembrane region" description="Helical" evidence="11">
    <location>
        <begin position="174"/>
        <end position="194"/>
    </location>
</feature>
<feature type="transmembrane region" description="Helical" evidence="11">
    <location>
        <begin position="345"/>
        <end position="364"/>
    </location>
</feature>
<dbReference type="RefSeq" id="WP_172230552.1">
    <property type="nucleotide sequence ID" value="NZ_CP035946.1"/>
</dbReference>
<dbReference type="EMBL" id="JACGBB010000003">
    <property type="protein sequence ID" value="MBZ7986949.1"/>
    <property type="molecule type" value="Genomic_DNA"/>
</dbReference>
<name>A0ABS7WSN2_9BACT</name>
<evidence type="ECO:0000256" key="6">
    <source>
        <dbReference type="ARBA" id="ARBA00022519"/>
    </source>
</evidence>
<feature type="transmembrane region" description="Helical" evidence="11">
    <location>
        <begin position="288"/>
        <end position="309"/>
    </location>
</feature>
<reference evidence="13 14" key="1">
    <citation type="submission" date="2020-07" db="EMBL/GenBank/DDBJ databases">
        <title>Transfer of Campylobacter canadensis to the novel genus Avispirillum gen. nov., that also includes two novel species recovered from migratory waterfowl: Avispirillum anseris sp. nov. and Avispirillum brantae sp. nov.</title>
        <authorList>
            <person name="Miller W.G."/>
            <person name="Chapman M.H."/>
            <person name="Yee E."/>
            <person name="Inglis G.D."/>
        </authorList>
    </citation>
    <scope>NUCLEOTIDE SEQUENCE [LARGE SCALE GENOMIC DNA]</scope>
    <source>
        <strain evidence="13 14">L283</strain>
    </source>
</reference>
<dbReference type="CDD" id="cd17394">
    <property type="entry name" value="MFS_FucP_like"/>
    <property type="match status" value="1"/>
</dbReference>
<feature type="transmembrane region" description="Helical" evidence="11">
    <location>
        <begin position="69"/>
        <end position="90"/>
    </location>
</feature>
<evidence type="ECO:0000256" key="7">
    <source>
        <dbReference type="ARBA" id="ARBA00022597"/>
    </source>
</evidence>
<keyword evidence="9 11" id="KW-1133">Transmembrane helix</keyword>
<evidence type="ECO:0000256" key="2">
    <source>
        <dbReference type="ARBA" id="ARBA00004429"/>
    </source>
</evidence>
<sequence length="395" mass="43710">MQKNNYFSLSILTSLFFMMGLLTVLNDTLIPHLKELFELTYFQSSLIQFCFFGAYFITSSFFGKLIQKIGYQASVSLGFFIAACGCLLFYPAAKTQVYTIFLAALFVLASGVVLLQVTGNPFVTLLSKKEDTARNLALVQAFNSLGTTVGPIIGFYLILENANTIDEKIWSIQQPYLIIAIFLIFLALFVKFVVKLPDTRVIAEEISQTNNDTRTSAWQYAKLRFGALGIFCYVGAEVAIGSFLMLYLMEIANYTKSEAAHYLSYYWGLAMCGRFVGGALLNKCKASALLAICALMNVLVILLIVCVNLNAGCMIFIGLFNSIMFPTIFSLATKDLGRNTSQASGIICIAIFGGAIIPPVQALIMDYCDMNLSYIVPALCYLYILFFARKADNLD</sequence>
<keyword evidence="6" id="KW-0997">Cell inner membrane</keyword>
<keyword evidence="14" id="KW-1185">Reference proteome</keyword>
<feature type="transmembrane region" description="Helical" evidence="11">
    <location>
        <begin position="96"/>
        <end position="115"/>
    </location>
</feature>
<evidence type="ECO:0000256" key="9">
    <source>
        <dbReference type="ARBA" id="ARBA00022989"/>
    </source>
</evidence>
<dbReference type="InterPro" id="IPR050375">
    <property type="entry name" value="MFS_TsgA-like"/>
</dbReference>
<accession>A0ABS7WSN2</accession>
<feature type="domain" description="Major facilitator superfamily (MFS) profile" evidence="12">
    <location>
        <begin position="8"/>
        <end position="392"/>
    </location>
</feature>
<gene>
    <name evidence="13" type="ORF">AVCANL283_02295</name>
</gene>
<feature type="transmembrane region" description="Helical" evidence="11">
    <location>
        <begin position="260"/>
        <end position="281"/>
    </location>
</feature>
<dbReference type="InterPro" id="IPR036259">
    <property type="entry name" value="MFS_trans_sf"/>
</dbReference>
<protein>
    <submittedName>
        <fullName evidence="13">Sugar MFS transporter</fullName>
    </submittedName>
</protein>
<feature type="transmembrane region" description="Helical" evidence="11">
    <location>
        <begin position="7"/>
        <end position="25"/>
    </location>
</feature>
<evidence type="ECO:0000256" key="3">
    <source>
        <dbReference type="ARBA" id="ARBA00009120"/>
    </source>
</evidence>
<dbReference type="Pfam" id="PF07690">
    <property type="entry name" value="MFS_1"/>
    <property type="match status" value="1"/>
</dbReference>
<dbReference type="Gene3D" id="1.20.1250.20">
    <property type="entry name" value="MFS general substrate transporter like domains"/>
    <property type="match status" value="2"/>
</dbReference>
<evidence type="ECO:0000313" key="14">
    <source>
        <dbReference type="Proteomes" id="UP000786183"/>
    </source>
</evidence>
<organism evidence="13 14">
    <name type="scientific">Campylobacter canadensis</name>
    <dbReference type="NCBI Taxonomy" id="449520"/>
    <lineage>
        <taxon>Bacteria</taxon>
        <taxon>Pseudomonadati</taxon>
        <taxon>Campylobacterota</taxon>
        <taxon>Epsilonproteobacteria</taxon>
        <taxon>Campylobacterales</taxon>
        <taxon>Campylobacteraceae</taxon>
        <taxon>Campylobacter</taxon>
    </lineage>
</organism>
<proteinExistence type="inferred from homology"/>
<dbReference type="InterPro" id="IPR005964">
    <property type="entry name" value="Glc/Gal_transptr_bac"/>
</dbReference>
<dbReference type="PANTHER" id="PTHR43702:SF3">
    <property type="entry name" value="PROTEIN TSGA"/>
    <property type="match status" value="1"/>
</dbReference>
<dbReference type="InterPro" id="IPR020846">
    <property type="entry name" value="MFS_dom"/>
</dbReference>
<feature type="transmembrane region" description="Helical" evidence="11">
    <location>
        <begin position="136"/>
        <end position="159"/>
    </location>
</feature>
<dbReference type="SUPFAM" id="SSF103473">
    <property type="entry name" value="MFS general substrate transporter"/>
    <property type="match status" value="1"/>
</dbReference>
<feature type="transmembrane region" description="Helical" evidence="11">
    <location>
        <begin position="45"/>
        <end position="62"/>
    </location>
</feature>
<evidence type="ECO:0000256" key="5">
    <source>
        <dbReference type="ARBA" id="ARBA00022475"/>
    </source>
</evidence>
<evidence type="ECO:0000256" key="8">
    <source>
        <dbReference type="ARBA" id="ARBA00022692"/>
    </source>
</evidence>
<evidence type="ECO:0000313" key="13">
    <source>
        <dbReference type="EMBL" id="MBZ7986949.1"/>
    </source>
</evidence>
<keyword evidence="10 11" id="KW-0472">Membrane</keyword>
<dbReference type="InterPro" id="IPR011701">
    <property type="entry name" value="MFS"/>
</dbReference>
<comment type="function">
    <text evidence="1">Intake of glucose and galactose.</text>
</comment>
<keyword evidence="5" id="KW-1003">Cell membrane</keyword>
<evidence type="ECO:0000256" key="4">
    <source>
        <dbReference type="ARBA" id="ARBA00022448"/>
    </source>
</evidence>
<evidence type="ECO:0000256" key="10">
    <source>
        <dbReference type="ARBA" id="ARBA00023136"/>
    </source>
</evidence>
<dbReference type="PANTHER" id="PTHR43702">
    <property type="entry name" value="L-FUCOSE-PROTON SYMPORTER"/>
    <property type="match status" value="1"/>
</dbReference>
<keyword evidence="7" id="KW-0762">Sugar transport</keyword>
<comment type="similarity">
    <text evidence="3">Belongs to the major facilitator superfamily. FHS transporter (TC 2.A.1.7) family.</text>
</comment>
<dbReference type="NCBIfam" id="TIGR01272">
    <property type="entry name" value="gluP"/>
    <property type="match status" value="1"/>
</dbReference>